<protein>
    <recommendedName>
        <fullName evidence="2">Fibrinogen C-terminal domain-containing protein</fullName>
    </recommendedName>
</protein>
<evidence type="ECO:0000313" key="3">
    <source>
        <dbReference type="EMBL" id="VDI19075.1"/>
    </source>
</evidence>
<feature type="coiled-coil region" evidence="1">
    <location>
        <begin position="167"/>
        <end position="202"/>
    </location>
</feature>
<keyword evidence="1" id="KW-0175">Coiled coil</keyword>
<proteinExistence type="predicted"/>
<dbReference type="InterPro" id="IPR036056">
    <property type="entry name" value="Fibrinogen-like_C"/>
</dbReference>
<evidence type="ECO:0000256" key="1">
    <source>
        <dbReference type="SAM" id="Coils"/>
    </source>
</evidence>
<reference evidence="3" key="1">
    <citation type="submission" date="2018-11" db="EMBL/GenBank/DDBJ databases">
        <authorList>
            <person name="Alioto T."/>
            <person name="Alioto T."/>
        </authorList>
    </citation>
    <scope>NUCLEOTIDE SEQUENCE</scope>
</reference>
<dbReference type="PANTHER" id="PTHR19143">
    <property type="entry name" value="FIBRINOGEN/TENASCIN/ANGIOPOEITIN"/>
    <property type="match status" value="1"/>
</dbReference>
<gene>
    <name evidence="3" type="ORF">MGAL_10B029066</name>
</gene>
<dbReference type="InterPro" id="IPR014716">
    <property type="entry name" value="Fibrinogen_a/b/g_C_1"/>
</dbReference>
<comment type="caution">
    <text evidence="3">The sequence shown here is derived from an EMBL/GenBank/DDBJ whole genome shotgun (WGS) entry which is preliminary data.</text>
</comment>
<dbReference type="Gene3D" id="3.90.215.10">
    <property type="entry name" value="Gamma Fibrinogen, chain A, domain 1"/>
    <property type="match status" value="1"/>
</dbReference>
<dbReference type="OrthoDB" id="6146709at2759"/>
<evidence type="ECO:0000313" key="4">
    <source>
        <dbReference type="Proteomes" id="UP000596742"/>
    </source>
</evidence>
<dbReference type="AlphaFoldDB" id="A0A8B6DEY4"/>
<dbReference type="Proteomes" id="UP000596742">
    <property type="component" value="Unassembled WGS sequence"/>
</dbReference>
<dbReference type="InterPro" id="IPR002181">
    <property type="entry name" value="Fibrinogen_a/b/g_C_dom"/>
</dbReference>
<dbReference type="EMBL" id="UYJE01003414">
    <property type="protein sequence ID" value="VDI19075.1"/>
    <property type="molecule type" value="Genomic_DNA"/>
</dbReference>
<name>A0A8B6DEY4_MYTGA</name>
<evidence type="ECO:0000259" key="2">
    <source>
        <dbReference type="PROSITE" id="PS51406"/>
    </source>
</evidence>
<feature type="domain" description="Fibrinogen C-terminal" evidence="2">
    <location>
        <begin position="1"/>
        <end position="121"/>
    </location>
</feature>
<accession>A0A8B6DEY4</accession>
<dbReference type="PROSITE" id="PS51406">
    <property type="entry name" value="FIBRINOGEN_C_2"/>
    <property type="match status" value="1"/>
</dbReference>
<dbReference type="GO" id="GO:0005615">
    <property type="term" value="C:extracellular space"/>
    <property type="evidence" value="ECO:0007669"/>
    <property type="project" value="TreeGrafter"/>
</dbReference>
<dbReference type="Pfam" id="PF00147">
    <property type="entry name" value="Fibrinogen_C"/>
    <property type="match status" value="1"/>
</dbReference>
<dbReference type="SMART" id="SM00186">
    <property type="entry name" value="FBG"/>
    <property type="match status" value="1"/>
</dbReference>
<dbReference type="SUPFAM" id="SSF56496">
    <property type="entry name" value="Fibrinogen C-terminal domain-like"/>
    <property type="match status" value="1"/>
</dbReference>
<organism evidence="3 4">
    <name type="scientific">Mytilus galloprovincialis</name>
    <name type="common">Mediterranean mussel</name>
    <dbReference type="NCBI Taxonomy" id="29158"/>
    <lineage>
        <taxon>Eukaryota</taxon>
        <taxon>Metazoa</taxon>
        <taxon>Spiralia</taxon>
        <taxon>Lophotrochozoa</taxon>
        <taxon>Mollusca</taxon>
        <taxon>Bivalvia</taxon>
        <taxon>Autobranchia</taxon>
        <taxon>Pteriomorphia</taxon>
        <taxon>Mytilida</taxon>
        <taxon>Mytiloidea</taxon>
        <taxon>Mytilidae</taxon>
        <taxon>Mytilinae</taxon>
        <taxon>Mytilus</taxon>
    </lineage>
</organism>
<keyword evidence="4" id="KW-1185">Reference proteome</keyword>
<sequence>MDSRKGVFLFLMLSCFRGNKLIHQLTSSRQYKLRIDIYDTKKYKKFAVYKTFIKGVAASKYKLTVGDYSGNADNILVSSNGMKFTTIDQDNDNLENGNCARLNRGSWWYSQCVGSDLSSRYGPIWGGYTDINSTIVLLSALYGYTVEQKIKKEIKDEIKEEGEFVKLVNAEIELKKEMKKVKDELEDVKSQLQEKDKAYRNEIYQIKQNMTVLLKETSIRYDNALQDFKKKLRLKKKLPLRQSFCKTIGGKLIEIDDQSEWDMIQRHAKNRSE</sequence>
<dbReference type="InterPro" id="IPR050373">
    <property type="entry name" value="Fibrinogen_C-term_domain"/>
</dbReference>